<keyword evidence="1" id="KW-0328">Glycosyltransferase</keyword>
<geneLocation type="plasmid" evidence="4 5">
    <name>pNXO2</name>
</geneLocation>
<dbReference type="InterPro" id="IPR023296">
    <property type="entry name" value="Glyco_hydro_beta-prop_sf"/>
</dbReference>
<keyword evidence="4" id="KW-0378">Hydrolase</keyword>
<reference evidence="4 5" key="1">
    <citation type="submission" date="2015-05" db="EMBL/GenBank/DDBJ databases">
        <title>Plasmid of Sphingomonas sanxanigenens NX02.</title>
        <authorList>
            <person name="Huang H."/>
            <person name="Ma T."/>
        </authorList>
    </citation>
    <scope>NUCLEOTIDE SEQUENCE [LARGE SCALE GENOMIC DNA]</scope>
    <source>
        <strain evidence="4 5">NX02</strain>
        <plasmid evidence="5">Plasmid pNXO2</plasmid>
    </source>
</reference>
<accession>A0A0F7JQP2</accession>
<comment type="similarity">
    <text evidence="3">Belongs to the glycosyl hydrolase 130 family.</text>
</comment>
<evidence type="ECO:0000313" key="4">
    <source>
        <dbReference type="EMBL" id="AKH18866.1"/>
    </source>
</evidence>
<dbReference type="PANTHER" id="PTHR34106">
    <property type="entry name" value="GLYCOSIDASE"/>
    <property type="match status" value="1"/>
</dbReference>
<proteinExistence type="inferred from homology"/>
<dbReference type="KEGG" id="ssan:NX02_p1125"/>
<dbReference type="Gene3D" id="2.115.10.20">
    <property type="entry name" value="Glycosyl hydrolase domain, family 43"/>
    <property type="match status" value="1"/>
</dbReference>
<dbReference type="AlphaFoldDB" id="A0A0F7JQP2"/>
<protein>
    <submittedName>
        <fullName evidence="4">Glycosidase</fullName>
    </submittedName>
</protein>
<dbReference type="SUPFAM" id="SSF75005">
    <property type="entry name" value="Arabinanase/levansucrase/invertase"/>
    <property type="match status" value="1"/>
</dbReference>
<evidence type="ECO:0000256" key="1">
    <source>
        <dbReference type="ARBA" id="ARBA00022676"/>
    </source>
</evidence>
<name>A0A0F7JQP2_9SPHN</name>
<dbReference type="Proteomes" id="UP000018851">
    <property type="component" value="Plasmid pNXO2"/>
</dbReference>
<organism evidence="4 5">
    <name type="scientific">Sphingomonas sanxanigenens DSM 19645 = NX02</name>
    <dbReference type="NCBI Taxonomy" id="1123269"/>
    <lineage>
        <taxon>Bacteria</taxon>
        <taxon>Pseudomonadati</taxon>
        <taxon>Pseudomonadota</taxon>
        <taxon>Alphaproteobacteria</taxon>
        <taxon>Sphingomonadales</taxon>
        <taxon>Sphingomonadaceae</taxon>
        <taxon>Sphingomonas</taxon>
    </lineage>
</organism>
<dbReference type="Pfam" id="PF04041">
    <property type="entry name" value="Glyco_hydro_130"/>
    <property type="match status" value="1"/>
</dbReference>
<gene>
    <name evidence="4" type="ORF">NX02_p1125</name>
</gene>
<dbReference type="CDD" id="cd18613">
    <property type="entry name" value="GH130"/>
    <property type="match status" value="1"/>
</dbReference>
<dbReference type="EMBL" id="CP011450">
    <property type="protein sequence ID" value="AKH18866.1"/>
    <property type="molecule type" value="Genomic_DNA"/>
</dbReference>
<dbReference type="GO" id="GO:0016757">
    <property type="term" value="F:glycosyltransferase activity"/>
    <property type="evidence" value="ECO:0007669"/>
    <property type="project" value="UniProtKB-KW"/>
</dbReference>
<evidence type="ECO:0000256" key="3">
    <source>
        <dbReference type="ARBA" id="ARBA00024356"/>
    </source>
</evidence>
<sequence>MMSKADFVTRLPVLLRSDPARVVIRPYTPAADPKGFDQGDRPRAQRIADRVLALDEAELREELRRLLTDFSGRHRDVESVFLRRFQEVNGLIICKCEVSRDRAILIGAYFSNEYSYEAAALFNPSIVPHPDQSGVAADAIRFVLSLRAVGEGHVSSVAFRTGVCGANGVVAIDPSSPRPVVLQMENMPGDGTSEPGVRIICDGSHDLSEIVLFPMTPSQRNGIEDLRLVRFVDDDGSATYLGTYTAFNGQAIRQELLRTTDFRTFELKALHGDATSSKGMALFPRRIDGQYAILGRQDNENILFLTSDDLYDWNGGVKTVSPRWPWEFVQIGNCGSPIEIDEGWLLITHGVGSVRNYCIGACLLDRNDPSKLLARVTQPLLRSDAEEREGYVPNVAYSCGAMVHNRVLVLPYAVADSFTTFATVPLDQLLAAMA</sequence>
<keyword evidence="2" id="KW-0808">Transferase</keyword>
<keyword evidence="4" id="KW-0614">Plasmid</keyword>
<dbReference type="InterPro" id="IPR007184">
    <property type="entry name" value="Mannoside_phosphorylase"/>
</dbReference>
<evidence type="ECO:0000313" key="5">
    <source>
        <dbReference type="Proteomes" id="UP000018851"/>
    </source>
</evidence>
<evidence type="ECO:0000256" key="2">
    <source>
        <dbReference type="ARBA" id="ARBA00022679"/>
    </source>
</evidence>
<keyword evidence="5" id="KW-1185">Reference proteome</keyword>
<dbReference type="PANTHER" id="PTHR34106:SF4">
    <property type="entry name" value="BLL5143 PROTEIN"/>
    <property type="match status" value="1"/>
</dbReference>
<keyword evidence="4" id="KW-0326">Glycosidase</keyword>
<dbReference type="GO" id="GO:0016798">
    <property type="term" value="F:hydrolase activity, acting on glycosyl bonds"/>
    <property type="evidence" value="ECO:0007669"/>
    <property type="project" value="UniProtKB-KW"/>
</dbReference>